<evidence type="ECO:0000259" key="6">
    <source>
        <dbReference type="PROSITE" id="PS50135"/>
    </source>
</evidence>
<dbReference type="InterPro" id="IPR056893">
    <property type="entry name" value="UBA_Nbr1_C"/>
</dbReference>
<dbReference type="InterPro" id="IPR000433">
    <property type="entry name" value="Znf_ZZ"/>
</dbReference>
<keyword evidence="1" id="KW-0479">Metal-binding</keyword>
<evidence type="ECO:0000256" key="2">
    <source>
        <dbReference type="ARBA" id="ARBA00022771"/>
    </source>
</evidence>
<feature type="domain" description="ZZ-type" evidence="6">
    <location>
        <begin position="432"/>
        <end position="482"/>
    </location>
</feature>
<feature type="region of interest" description="Disordered" evidence="5">
    <location>
        <begin position="272"/>
        <end position="297"/>
    </location>
</feature>
<dbReference type="SUPFAM" id="SSF54277">
    <property type="entry name" value="CAD &amp; PB1 domains"/>
    <property type="match status" value="1"/>
</dbReference>
<dbReference type="Pfam" id="PF00564">
    <property type="entry name" value="PB1"/>
    <property type="match status" value="1"/>
</dbReference>
<dbReference type="Gene3D" id="3.30.60.90">
    <property type="match status" value="1"/>
</dbReference>
<dbReference type="InterPro" id="IPR013783">
    <property type="entry name" value="Ig-like_fold"/>
</dbReference>
<dbReference type="Gene3D" id="1.10.8.10">
    <property type="entry name" value="DNA helicase RuvA subunit, C-terminal domain"/>
    <property type="match status" value="1"/>
</dbReference>
<evidence type="ECO:0000256" key="5">
    <source>
        <dbReference type="SAM" id="MobiDB-lite"/>
    </source>
</evidence>
<keyword evidence="2 4" id="KW-0863">Zinc-finger</keyword>
<dbReference type="PROSITE" id="PS50135">
    <property type="entry name" value="ZF_ZZ_2"/>
    <property type="match status" value="1"/>
</dbReference>
<dbReference type="Gene3D" id="3.10.20.90">
    <property type="entry name" value="Phosphatidylinositol 3-kinase Catalytic Subunit, Chain A, domain 1"/>
    <property type="match status" value="1"/>
</dbReference>
<dbReference type="PANTHER" id="PTHR20930:SF7">
    <property type="entry name" value="OS04G0476800 PROTEIN"/>
    <property type="match status" value="1"/>
</dbReference>
<name>A0AAQ3U905_PASNO</name>
<dbReference type="Proteomes" id="UP001341281">
    <property type="component" value="Chromosome 07"/>
</dbReference>
<dbReference type="Pfam" id="PF00569">
    <property type="entry name" value="ZZ"/>
    <property type="match status" value="1"/>
</dbReference>
<dbReference type="InterPro" id="IPR000270">
    <property type="entry name" value="PB1_dom"/>
</dbReference>
<keyword evidence="3" id="KW-0862">Zinc</keyword>
<dbReference type="GO" id="GO:0008270">
    <property type="term" value="F:zinc ion binding"/>
    <property type="evidence" value="ECO:0007669"/>
    <property type="project" value="UniProtKB-KW"/>
</dbReference>
<dbReference type="Pfam" id="PF24932">
    <property type="entry name" value="UBA_NBR1_C"/>
    <property type="match status" value="1"/>
</dbReference>
<dbReference type="SMART" id="SM00291">
    <property type="entry name" value="ZnF_ZZ"/>
    <property type="match status" value="1"/>
</dbReference>
<dbReference type="SUPFAM" id="SSF57850">
    <property type="entry name" value="RING/U-box"/>
    <property type="match status" value="1"/>
</dbReference>
<gene>
    <name evidence="7" type="ORF">U9M48_032956</name>
</gene>
<feature type="compositionally biased region" description="Low complexity" evidence="5">
    <location>
        <begin position="280"/>
        <end position="293"/>
    </location>
</feature>
<evidence type="ECO:0000256" key="1">
    <source>
        <dbReference type="ARBA" id="ARBA00022723"/>
    </source>
</evidence>
<keyword evidence="8" id="KW-1185">Reference proteome</keyword>
<dbReference type="InterPro" id="IPR043145">
    <property type="entry name" value="Znf_ZZ_sf"/>
</dbReference>
<dbReference type="EMBL" id="CP144751">
    <property type="protein sequence ID" value="WVZ86122.1"/>
    <property type="molecule type" value="Genomic_DNA"/>
</dbReference>
<dbReference type="InterPro" id="IPR032350">
    <property type="entry name" value="Nbr1_FW"/>
</dbReference>
<accession>A0AAQ3U905</accession>
<sequence length="837" mass="90533">MDARTRMHAATEYGLRGWPSVDSWNRTIKVKYGGTLKRFNASLNGCYFDHDLSALRLKIASAFNFSVDAEFSLTYTDEDGDAVMLDDANDLHDAIVNQKLNPLRIDVHLSNKVVAARLKQQSTHSKSLEDQQTVLADLSRDSCSRDPPSSAELMYCVSKLLSQNSNMQPCSGFALLSQNSNMQPCSGFADGSKKSGDLKVIGSTVEPSNVEISGVTEAASVKSVLSDVTAEEIEVPSLFPSVKDSLVFSHSGGMKSDLKRSANTETKLKSYVQSGDGKSKSVISSQPSVSITSDAAPTQQSVHLPYMSEKKQAYGSNGTGTAYGNLRSLFLPPAVYPPSPVSPPYNPVFGAETSDLHPKLPTSHNMFSPFWLNTPSSVGMCFPNMYSAGSSHNRMASRLNNYVPNSEGVNSFGNSYRSLGANYGNIPQHAQHRWIQCDVCGVTPIIGPRYKSVVKENYDLCGACFSHIGNKAEYTRLDRPTSTSNMKILGRTPAPVVPNDSQFIKDVTVPDGTPMAPSTLFTKIWRLRNCGSTIWPYGTQLVWVGGDHLACLGSVRLAISPNGGIKPFDETEVIVNFLTPAKPGRYISYWRLALPSGLKFGQRIWVHIQVDPLIQTSAAKQAAARNLNQLPEAISSKSNPFPFDINCVPTEPVFGCPASFRETMEPEKSDPASSDVSSAPTTVEQVQIHVTEAPASSALASMPAPAPEAIPLPNPAPEAISLPNPAPTVCVPTPAAPTVPAAPINPLEEKLLSDLEDLGFTQADLNKQILQQNNYDLEQSVLDLCRFNEWDPSLEEFSELGSDDALAVVNKEGVVSVVDNSDDEGFIVTDVVTKANE</sequence>
<dbReference type="PANTHER" id="PTHR20930">
    <property type="entry name" value="OVARIAN CARCINOMA ANTIGEN CA125-RELATED"/>
    <property type="match status" value="1"/>
</dbReference>
<evidence type="ECO:0000313" key="7">
    <source>
        <dbReference type="EMBL" id="WVZ86122.1"/>
    </source>
</evidence>
<protein>
    <recommendedName>
        <fullName evidence="6">ZZ-type domain-containing protein</fullName>
    </recommendedName>
</protein>
<reference evidence="7 8" key="1">
    <citation type="submission" date="2024-02" db="EMBL/GenBank/DDBJ databases">
        <title>High-quality chromosome-scale genome assembly of Pensacola bahiagrass (Paspalum notatum Flugge var. saurae).</title>
        <authorList>
            <person name="Vega J.M."/>
            <person name="Podio M."/>
            <person name="Orjuela J."/>
            <person name="Siena L.A."/>
            <person name="Pessino S.C."/>
            <person name="Combes M.C."/>
            <person name="Mariac C."/>
            <person name="Albertini E."/>
            <person name="Pupilli F."/>
            <person name="Ortiz J.P.A."/>
            <person name="Leblanc O."/>
        </authorList>
    </citation>
    <scope>NUCLEOTIDE SEQUENCE [LARGE SCALE GENOMIC DNA]</scope>
    <source>
        <strain evidence="7">R1</strain>
        <tissue evidence="7">Leaf</tissue>
    </source>
</reference>
<evidence type="ECO:0000313" key="8">
    <source>
        <dbReference type="Proteomes" id="UP001341281"/>
    </source>
</evidence>
<dbReference type="CDD" id="cd14947">
    <property type="entry name" value="NBR1_like"/>
    <property type="match status" value="1"/>
</dbReference>
<dbReference type="AlphaFoldDB" id="A0AAQ3U905"/>
<dbReference type="CDD" id="cd06398">
    <property type="entry name" value="PB1_Joka2"/>
    <property type="match status" value="1"/>
</dbReference>
<evidence type="ECO:0000256" key="3">
    <source>
        <dbReference type="ARBA" id="ARBA00022833"/>
    </source>
</evidence>
<dbReference type="Pfam" id="PF16158">
    <property type="entry name" value="N_BRCA1_IG"/>
    <property type="match status" value="1"/>
</dbReference>
<proteinExistence type="predicted"/>
<organism evidence="7 8">
    <name type="scientific">Paspalum notatum var. saurae</name>
    <dbReference type="NCBI Taxonomy" id="547442"/>
    <lineage>
        <taxon>Eukaryota</taxon>
        <taxon>Viridiplantae</taxon>
        <taxon>Streptophyta</taxon>
        <taxon>Embryophyta</taxon>
        <taxon>Tracheophyta</taxon>
        <taxon>Spermatophyta</taxon>
        <taxon>Magnoliopsida</taxon>
        <taxon>Liliopsida</taxon>
        <taxon>Poales</taxon>
        <taxon>Poaceae</taxon>
        <taxon>PACMAD clade</taxon>
        <taxon>Panicoideae</taxon>
        <taxon>Andropogonodae</taxon>
        <taxon>Paspaleae</taxon>
        <taxon>Paspalinae</taxon>
        <taxon>Paspalum</taxon>
    </lineage>
</organism>
<dbReference type="Gene3D" id="2.60.40.10">
    <property type="entry name" value="Immunoglobulins"/>
    <property type="match status" value="1"/>
</dbReference>
<evidence type="ECO:0000256" key="4">
    <source>
        <dbReference type="PROSITE-ProRule" id="PRU00228"/>
    </source>
</evidence>
<dbReference type="SMART" id="SM00666">
    <property type="entry name" value="PB1"/>
    <property type="match status" value="1"/>
</dbReference>